<name>U1RKL4_9ACTO</name>
<gene>
    <name evidence="2" type="ORF">HMPREF1549_01312</name>
</gene>
<accession>U1RKL4</accession>
<proteinExistence type="predicted"/>
<feature type="region of interest" description="Disordered" evidence="1">
    <location>
        <begin position="1"/>
        <end position="68"/>
    </location>
</feature>
<dbReference type="EMBL" id="AWSD01000129">
    <property type="protein sequence ID" value="ERH20183.1"/>
    <property type="molecule type" value="Genomic_DNA"/>
</dbReference>
<evidence type="ECO:0000313" key="3">
    <source>
        <dbReference type="Proteomes" id="UP000016498"/>
    </source>
</evidence>
<evidence type="ECO:0000256" key="1">
    <source>
        <dbReference type="SAM" id="MobiDB-lite"/>
    </source>
</evidence>
<dbReference type="Proteomes" id="UP000016498">
    <property type="component" value="Unassembled WGS sequence"/>
</dbReference>
<dbReference type="HOGENOM" id="CLU_2784586_0_0_11"/>
<comment type="caution">
    <text evidence="2">The sequence shown here is derived from an EMBL/GenBank/DDBJ whole genome shotgun (WGS) entry which is preliminary data.</text>
</comment>
<protein>
    <submittedName>
        <fullName evidence="2">Uncharacterized protein</fullName>
    </submittedName>
</protein>
<organism evidence="2 3">
    <name type="scientific">Actinomyces johnsonii F0510</name>
    <dbReference type="NCBI Taxonomy" id="1227262"/>
    <lineage>
        <taxon>Bacteria</taxon>
        <taxon>Bacillati</taxon>
        <taxon>Actinomycetota</taxon>
        <taxon>Actinomycetes</taxon>
        <taxon>Actinomycetales</taxon>
        <taxon>Actinomycetaceae</taxon>
        <taxon>Actinomyces</taxon>
    </lineage>
</organism>
<dbReference type="AlphaFoldDB" id="U1RKL4"/>
<sequence length="68" mass="7069">MRSLSGFTAVNGVLSKGGGADKGWEPAIPVGCDRRARHRLKDRQGRGPGSDDNDESGLSPAGSRHPLG</sequence>
<evidence type="ECO:0000313" key="2">
    <source>
        <dbReference type="EMBL" id="ERH20183.1"/>
    </source>
</evidence>
<reference evidence="2 3" key="1">
    <citation type="submission" date="2013-06" db="EMBL/GenBank/DDBJ databases">
        <authorList>
            <person name="Weinstock G."/>
            <person name="Sodergren E."/>
            <person name="Lobos E.A."/>
            <person name="Fulton L."/>
            <person name="Fulton R."/>
            <person name="Courtney L."/>
            <person name="Fronick C."/>
            <person name="O'Laughlin M."/>
            <person name="Godfrey J."/>
            <person name="Wilson R.M."/>
            <person name="Miner T."/>
            <person name="Farmer C."/>
            <person name="Delehaunty K."/>
            <person name="Cordes M."/>
            <person name="Minx P."/>
            <person name="Tomlinson C."/>
            <person name="Chen J."/>
            <person name="Wollam A."/>
            <person name="Pepin K.H."/>
            <person name="Bhonagiri V."/>
            <person name="Zhang X."/>
            <person name="Warren W."/>
            <person name="Mitreva M."/>
            <person name="Mardis E.R."/>
            <person name="Wilson R.K."/>
        </authorList>
    </citation>
    <scope>NUCLEOTIDE SEQUENCE [LARGE SCALE GENOMIC DNA]</scope>
    <source>
        <strain evidence="2 3">F0510</strain>
    </source>
</reference>